<reference evidence="1 2" key="1">
    <citation type="submission" date="2006-10" db="EMBL/GenBank/DDBJ databases">
        <title>Complete sequence of Methanosaeta thermophila PT.</title>
        <authorList>
            <consortium name="US DOE Joint Genome Institute"/>
            <person name="Copeland A."/>
            <person name="Lucas S."/>
            <person name="Lapidus A."/>
            <person name="Barry K."/>
            <person name="Detter J.C."/>
            <person name="Glavina del Rio T."/>
            <person name="Hammon N."/>
            <person name="Israni S."/>
            <person name="Pitluck S."/>
            <person name="Chain P."/>
            <person name="Malfatti S."/>
            <person name="Shin M."/>
            <person name="Vergez L."/>
            <person name="Schmutz J."/>
            <person name="Larimer F."/>
            <person name="Land M."/>
            <person name="Hauser L."/>
            <person name="Kyrpides N."/>
            <person name="Kim E."/>
            <person name="Smith K.S."/>
            <person name="Ingram-Smith C."/>
            <person name="Richardson P."/>
        </authorList>
    </citation>
    <scope>NUCLEOTIDE SEQUENCE [LARGE SCALE GENOMIC DNA]</scope>
    <source>
        <strain evidence="2">DSM 6194 / JCM 14653 / NBRC 101360 / PT</strain>
    </source>
</reference>
<dbReference type="KEGG" id="mtp:Mthe_1342"/>
<dbReference type="InterPro" id="IPR012029">
    <property type="entry name" value="UCP006557"/>
</dbReference>
<dbReference type="Pfam" id="PF09884">
    <property type="entry name" value="DUF2111"/>
    <property type="match status" value="1"/>
</dbReference>
<dbReference type="RefSeq" id="WP_011696509.1">
    <property type="nucleotide sequence ID" value="NC_008553.1"/>
</dbReference>
<dbReference type="AlphaFoldDB" id="A0B8U3"/>
<keyword evidence="2" id="KW-1185">Reference proteome</keyword>
<protein>
    <recommendedName>
        <fullName evidence="3">DUF2111 domain-containing protein</fullName>
    </recommendedName>
</protein>
<gene>
    <name evidence="1" type="ordered locus">Mthe_1342</name>
</gene>
<dbReference type="PIRSF" id="PIRSF006557">
    <property type="entry name" value="UCP006557_sign"/>
    <property type="match status" value="1"/>
</dbReference>
<dbReference type="STRING" id="349307.Mthe_1342"/>
<evidence type="ECO:0000313" key="2">
    <source>
        <dbReference type="Proteomes" id="UP000000674"/>
    </source>
</evidence>
<dbReference type="HOGENOM" id="CLU_147797_1_0_2"/>
<proteinExistence type="predicted"/>
<organism evidence="1 2">
    <name type="scientific">Methanothrix thermoacetophila (strain DSM 6194 / JCM 14653 / NBRC 101360 / PT)</name>
    <name type="common">Methanosaeta thermophila</name>
    <dbReference type="NCBI Taxonomy" id="349307"/>
    <lineage>
        <taxon>Archaea</taxon>
        <taxon>Methanobacteriati</taxon>
        <taxon>Methanobacteriota</taxon>
        <taxon>Stenosarchaea group</taxon>
        <taxon>Methanomicrobia</taxon>
        <taxon>Methanotrichales</taxon>
        <taxon>Methanotrichaceae</taxon>
        <taxon>Methanothrix</taxon>
    </lineage>
</organism>
<dbReference type="Proteomes" id="UP000000674">
    <property type="component" value="Chromosome"/>
</dbReference>
<dbReference type="OrthoDB" id="3369at2157"/>
<evidence type="ECO:0000313" key="1">
    <source>
        <dbReference type="EMBL" id="ABK15117.1"/>
    </source>
</evidence>
<dbReference type="EMBL" id="CP000477">
    <property type="protein sequence ID" value="ABK15117.1"/>
    <property type="molecule type" value="Genomic_DNA"/>
</dbReference>
<sequence length="127" mass="13585">MPRIEISENSGAEELAPIAIAINEILNLPVTMRSAGARGVRVERGKVVDDDYTGPVLEDVLRSGRAMRTIPSSGAFKGVPVSVAPIRLKDRVLAAVGVVDVVGTIDIPEIFGAYVDVVRQVSEHRKP</sequence>
<evidence type="ECO:0008006" key="3">
    <source>
        <dbReference type="Google" id="ProtNLM"/>
    </source>
</evidence>
<name>A0B8U3_METTP</name>
<dbReference type="GeneID" id="4462147"/>
<accession>A0B8U3</accession>